<dbReference type="SUPFAM" id="SSF46785">
    <property type="entry name" value="Winged helix' DNA-binding domain"/>
    <property type="match status" value="1"/>
</dbReference>
<dbReference type="EMBL" id="FCNW02000008">
    <property type="protein sequence ID" value="SAL33206.1"/>
    <property type="molecule type" value="Genomic_DNA"/>
</dbReference>
<dbReference type="InterPro" id="IPR000847">
    <property type="entry name" value="LysR_HTH_N"/>
</dbReference>
<dbReference type="AlphaFoldDB" id="A0A158GM70"/>
<dbReference type="GO" id="GO:0006351">
    <property type="term" value="P:DNA-templated transcription"/>
    <property type="evidence" value="ECO:0007669"/>
    <property type="project" value="TreeGrafter"/>
</dbReference>
<evidence type="ECO:0000256" key="1">
    <source>
        <dbReference type="ARBA" id="ARBA00009437"/>
    </source>
</evidence>
<keyword evidence="2" id="KW-0805">Transcription regulation</keyword>
<dbReference type="PANTHER" id="PTHR30537">
    <property type="entry name" value="HTH-TYPE TRANSCRIPTIONAL REGULATOR"/>
    <property type="match status" value="1"/>
</dbReference>
<dbReference type="InterPro" id="IPR036390">
    <property type="entry name" value="WH_DNA-bd_sf"/>
</dbReference>
<keyword evidence="4" id="KW-0804">Transcription</keyword>
<name>A0A158GM70_9BURK</name>
<dbReference type="Pfam" id="PF03466">
    <property type="entry name" value="LysR_substrate"/>
    <property type="match status" value="1"/>
</dbReference>
<keyword evidence="3 6" id="KW-0238">DNA-binding</keyword>
<dbReference type="SUPFAM" id="SSF53850">
    <property type="entry name" value="Periplasmic binding protein-like II"/>
    <property type="match status" value="1"/>
</dbReference>
<dbReference type="GO" id="GO:0043565">
    <property type="term" value="F:sequence-specific DNA binding"/>
    <property type="evidence" value="ECO:0007669"/>
    <property type="project" value="TreeGrafter"/>
</dbReference>
<comment type="caution">
    <text evidence="6">The sequence shown here is derived from an EMBL/GenBank/DDBJ whole genome shotgun (WGS) entry which is preliminary data.</text>
</comment>
<dbReference type="GO" id="GO:0003700">
    <property type="term" value="F:DNA-binding transcription factor activity"/>
    <property type="evidence" value="ECO:0007669"/>
    <property type="project" value="InterPro"/>
</dbReference>
<dbReference type="STRING" id="326474.AWB65_02227"/>
<comment type="similarity">
    <text evidence="1">Belongs to the LysR transcriptional regulatory family.</text>
</comment>
<evidence type="ECO:0000256" key="2">
    <source>
        <dbReference type="ARBA" id="ARBA00023015"/>
    </source>
</evidence>
<accession>A0A158GM70</accession>
<dbReference type="Pfam" id="PF00126">
    <property type="entry name" value="HTH_1"/>
    <property type="match status" value="1"/>
</dbReference>
<dbReference type="Gene3D" id="1.10.10.10">
    <property type="entry name" value="Winged helix-like DNA-binding domain superfamily/Winged helix DNA-binding domain"/>
    <property type="match status" value="1"/>
</dbReference>
<gene>
    <name evidence="6" type="ORF">AWB65_02227</name>
</gene>
<dbReference type="InterPro" id="IPR058163">
    <property type="entry name" value="LysR-type_TF_proteobact-type"/>
</dbReference>
<reference evidence="6" key="1">
    <citation type="submission" date="2016-01" db="EMBL/GenBank/DDBJ databases">
        <authorList>
            <person name="Peeters C."/>
        </authorList>
    </citation>
    <scope>NUCLEOTIDE SEQUENCE [LARGE SCALE GENOMIC DNA]</scope>
    <source>
        <strain evidence="6">LMG 22934</strain>
    </source>
</reference>
<evidence type="ECO:0000256" key="3">
    <source>
        <dbReference type="ARBA" id="ARBA00023125"/>
    </source>
</evidence>
<dbReference type="CDD" id="cd08432">
    <property type="entry name" value="PBP2_GcdR_TrpI_HvrB_AmpR_like"/>
    <property type="match status" value="1"/>
</dbReference>
<evidence type="ECO:0000313" key="7">
    <source>
        <dbReference type="Proteomes" id="UP000054977"/>
    </source>
</evidence>
<evidence type="ECO:0000256" key="4">
    <source>
        <dbReference type="ARBA" id="ARBA00023163"/>
    </source>
</evidence>
<feature type="domain" description="HTH lysR-type" evidence="5">
    <location>
        <begin position="15"/>
        <end position="72"/>
    </location>
</feature>
<protein>
    <submittedName>
        <fullName evidence="6">DNA-binding transcriptional activator GcvA</fullName>
    </submittedName>
</protein>
<dbReference type="PRINTS" id="PR00039">
    <property type="entry name" value="HTHLYSR"/>
</dbReference>
<keyword evidence="7" id="KW-1185">Reference proteome</keyword>
<evidence type="ECO:0000313" key="6">
    <source>
        <dbReference type="EMBL" id="SAL33206.1"/>
    </source>
</evidence>
<dbReference type="InterPro" id="IPR005119">
    <property type="entry name" value="LysR_subst-bd"/>
</dbReference>
<organism evidence="6 7">
    <name type="scientific">Caballeronia humi</name>
    <dbReference type="NCBI Taxonomy" id="326474"/>
    <lineage>
        <taxon>Bacteria</taxon>
        <taxon>Pseudomonadati</taxon>
        <taxon>Pseudomonadota</taxon>
        <taxon>Betaproteobacteria</taxon>
        <taxon>Burkholderiales</taxon>
        <taxon>Burkholderiaceae</taxon>
        <taxon>Caballeronia</taxon>
    </lineage>
</organism>
<dbReference type="OrthoDB" id="8591238at2"/>
<evidence type="ECO:0000259" key="5">
    <source>
        <dbReference type="PROSITE" id="PS50931"/>
    </source>
</evidence>
<dbReference type="PROSITE" id="PS50931">
    <property type="entry name" value="HTH_LYSR"/>
    <property type="match status" value="1"/>
</dbReference>
<proteinExistence type="inferred from homology"/>
<dbReference type="Gene3D" id="3.40.190.10">
    <property type="entry name" value="Periplasmic binding protein-like II"/>
    <property type="match status" value="2"/>
</dbReference>
<dbReference type="FunFam" id="1.10.10.10:FF:000038">
    <property type="entry name" value="Glycine cleavage system transcriptional activator"/>
    <property type="match status" value="1"/>
</dbReference>
<dbReference type="PANTHER" id="PTHR30537:SF58">
    <property type="entry name" value="HTH-TYPE TRANSCRIPTIONAL REGULATOR PERR"/>
    <property type="match status" value="1"/>
</dbReference>
<dbReference type="InterPro" id="IPR036388">
    <property type="entry name" value="WH-like_DNA-bd_sf"/>
</dbReference>
<dbReference type="Proteomes" id="UP000054977">
    <property type="component" value="Unassembled WGS sequence"/>
</dbReference>
<sequence length="311" mass="34489">MNDIHVSVRGMRRIPSFVLLRAFEAAARLESFTLAAEELHLTQSAISHQVKELEEYFGRPLFYRRNRRVEATSEGRRLFESLGRVFDVIEAACSEVSLAPDAQVLAVHSAPSFAAKWLGPRLPEFMQAYPGVTIRLSSGAEPIDLTRVHEVDVAISYAIAQLRPGVVTRALGAERIVPMCAPALVRRDVPAAQQMAELTLIDSQLSRVTWSDWFALNGLALPPRARPSFDRGALAISAAVDGMGVALETTRLAERELSRGELVEFGADVFEPLARETHFLSYRVNERNAEKVKCFCDWLCAKVGLDAERVV</sequence>